<dbReference type="Proteomes" id="UP001055072">
    <property type="component" value="Unassembled WGS sequence"/>
</dbReference>
<proteinExistence type="predicted"/>
<protein>
    <submittedName>
        <fullName evidence="1">Uncharacterized protein</fullName>
    </submittedName>
</protein>
<reference evidence="1" key="1">
    <citation type="journal article" date="2021" name="Environ. Microbiol.">
        <title>Gene family expansions and transcriptome signatures uncover fungal adaptations to wood decay.</title>
        <authorList>
            <person name="Hage H."/>
            <person name="Miyauchi S."/>
            <person name="Viragh M."/>
            <person name="Drula E."/>
            <person name="Min B."/>
            <person name="Chaduli D."/>
            <person name="Navarro D."/>
            <person name="Favel A."/>
            <person name="Norest M."/>
            <person name="Lesage-Meessen L."/>
            <person name="Balint B."/>
            <person name="Merenyi Z."/>
            <person name="de Eugenio L."/>
            <person name="Morin E."/>
            <person name="Martinez A.T."/>
            <person name="Baldrian P."/>
            <person name="Stursova M."/>
            <person name="Martinez M.J."/>
            <person name="Novotny C."/>
            <person name="Magnuson J.K."/>
            <person name="Spatafora J.W."/>
            <person name="Maurice S."/>
            <person name="Pangilinan J."/>
            <person name="Andreopoulos W."/>
            <person name="LaButti K."/>
            <person name="Hundley H."/>
            <person name="Na H."/>
            <person name="Kuo A."/>
            <person name="Barry K."/>
            <person name="Lipzen A."/>
            <person name="Henrissat B."/>
            <person name="Riley R."/>
            <person name="Ahrendt S."/>
            <person name="Nagy L.G."/>
            <person name="Grigoriev I.V."/>
            <person name="Martin F."/>
            <person name="Rosso M.N."/>
        </authorList>
    </citation>
    <scope>NUCLEOTIDE SEQUENCE</scope>
    <source>
        <strain evidence="1">CBS 384.51</strain>
    </source>
</reference>
<dbReference type="EMBL" id="MU274905">
    <property type="protein sequence ID" value="KAI0091600.1"/>
    <property type="molecule type" value="Genomic_DNA"/>
</dbReference>
<evidence type="ECO:0000313" key="1">
    <source>
        <dbReference type="EMBL" id="KAI0091600.1"/>
    </source>
</evidence>
<comment type="caution">
    <text evidence="1">The sequence shown here is derived from an EMBL/GenBank/DDBJ whole genome shotgun (WGS) entry which is preliminary data.</text>
</comment>
<gene>
    <name evidence="1" type="ORF">BDY19DRAFT_931298</name>
</gene>
<keyword evidence="2" id="KW-1185">Reference proteome</keyword>
<sequence length="352" mass="39420">MSTLKHNIRHQQAQLQSLENTIRSGPRPFPPGIPVASVGHARALAEDNDNSLQASSSTLPPVSPNKRSSFAPGNTTKVLADLQAGVLHAKNALENTRGQLRASQRQVSMLTRQSEDLKEARERLRLENEGLNNVVARKERLLQEVLERARKAEAEVLSLKSILKSETTTSKKTIREMESSFAESTARTQKAEREYNTLRDSIKGLVDSFKQDHNSLREEMKKREERLRKEADEVKKKYSKLAEEVHKQREAEGSGMKEVRKLKEEAEEARRKVEEGLRSDIQKLREEVDKSTREDNGAIQTAKNLSDELARLRRLMRASGQTGSISSIPVPVARSGSPIKSPTTATLSSFPS</sequence>
<name>A0ACB8UCB6_9APHY</name>
<accession>A0ACB8UCB6</accession>
<evidence type="ECO:0000313" key="2">
    <source>
        <dbReference type="Proteomes" id="UP001055072"/>
    </source>
</evidence>
<organism evidence="1 2">
    <name type="scientific">Irpex rosettiformis</name>
    <dbReference type="NCBI Taxonomy" id="378272"/>
    <lineage>
        <taxon>Eukaryota</taxon>
        <taxon>Fungi</taxon>
        <taxon>Dikarya</taxon>
        <taxon>Basidiomycota</taxon>
        <taxon>Agaricomycotina</taxon>
        <taxon>Agaricomycetes</taxon>
        <taxon>Polyporales</taxon>
        <taxon>Irpicaceae</taxon>
        <taxon>Irpex</taxon>
    </lineage>
</organism>